<keyword evidence="2" id="KW-1133">Transmembrane helix</keyword>
<evidence type="ECO:0000256" key="1">
    <source>
        <dbReference type="SAM" id="MobiDB-lite"/>
    </source>
</evidence>
<dbReference type="EMBL" id="SJPV01000008">
    <property type="protein sequence ID" value="TWU34516.1"/>
    <property type="molecule type" value="Genomic_DNA"/>
</dbReference>
<keyword evidence="2" id="KW-0472">Membrane</keyword>
<proteinExistence type="predicted"/>
<feature type="transmembrane region" description="Helical" evidence="2">
    <location>
        <begin position="36"/>
        <end position="61"/>
    </location>
</feature>
<gene>
    <name evidence="3" type="ORF">Poly41_46640</name>
</gene>
<evidence type="ECO:0000313" key="3">
    <source>
        <dbReference type="EMBL" id="TWU34516.1"/>
    </source>
</evidence>
<name>A0A5C6DHJ7_9BACT</name>
<dbReference type="RefSeq" id="WP_146528908.1">
    <property type="nucleotide sequence ID" value="NZ_SJPV01000008.1"/>
</dbReference>
<comment type="caution">
    <text evidence="3">The sequence shown here is derived from an EMBL/GenBank/DDBJ whole genome shotgun (WGS) entry which is preliminary data.</text>
</comment>
<protein>
    <submittedName>
        <fullName evidence="3">Uncharacterized protein</fullName>
    </submittedName>
</protein>
<keyword evidence="2" id="KW-0812">Transmembrane</keyword>
<sequence>MSSGVQTDEQPTESIDQRRTERLLEREKLRTSRFDAVTSLFMALILFIGTFVLMMFLIWVFSRLEFPPKPIKPIIENPAGRGENAEGFERDFEPPGAEEVEELLEPTLQDTIQAVTDAISNIAASLDTMNTSLSGDTLGSGRGDSRPPGPMGEGADIVPRGERWRLNFNATSLANYAGQLDFYKIELGAIGGSIQGVDVAGNLAGSPQKRRIVDTENEKRLYFMWTTPSPLMQYDRQLLQKAAIPLPNRQMLKFIPEQLENQLAQIEIEYATAKGHPSITEVAKTIFESKADGNGFKFEVIDQRYRKSRKVR</sequence>
<evidence type="ECO:0000313" key="4">
    <source>
        <dbReference type="Proteomes" id="UP000319143"/>
    </source>
</evidence>
<keyword evidence="4" id="KW-1185">Reference proteome</keyword>
<accession>A0A5C6DHJ7</accession>
<organism evidence="3 4">
    <name type="scientific">Novipirellula artificiosorum</name>
    <dbReference type="NCBI Taxonomy" id="2528016"/>
    <lineage>
        <taxon>Bacteria</taxon>
        <taxon>Pseudomonadati</taxon>
        <taxon>Planctomycetota</taxon>
        <taxon>Planctomycetia</taxon>
        <taxon>Pirellulales</taxon>
        <taxon>Pirellulaceae</taxon>
        <taxon>Novipirellula</taxon>
    </lineage>
</organism>
<evidence type="ECO:0000256" key="2">
    <source>
        <dbReference type="SAM" id="Phobius"/>
    </source>
</evidence>
<dbReference type="AlphaFoldDB" id="A0A5C6DHJ7"/>
<reference evidence="3 4" key="1">
    <citation type="submission" date="2019-02" db="EMBL/GenBank/DDBJ databases">
        <title>Deep-cultivation of Planctomycetes and their phenomic and genomic characterization uncovers novel biology.</title>
        <authorList>
            <person name="Wiegand S."/>
            <person name="Jogler M."/>
            <person name="Boedeker C."/>
            <person name="Pinto D."/>
            <person name="Vollmers J."/>
            <person name="Rivas-Marin E."/>
            <person name="Kohn T."/>
            <person name="Peeters S.H."/>
            <person name="Heuer A."/>
            <person name="Rast P."/>
            <person name="Oberbeckmann S."/>
            <person name="Bunk B."/>
            <person name="Jeske O."/>
            <person name="Meyerdierks A."/>
            <person name="Storesund J.E."/>
            <person name="Kallscheuer N."/>
            <person name="Luecker S."/>
            <person name="Lage O.M."/>
            <person name="Pohl T."/>
            <person name="Merkel B.J."/>
            <person name="Hornburger P."/>
            <person name="Mueller R.-W."/>
            <person name="Bruemmer F."/>
            <person name="Labrenz M."/>
            <person name="Spormann A.M."/>
            <person name="Op Den Camp H."/>
            <person name="Overmann J."/>
            <person name="Amann R."/>
            <person name="Jetten M.S.M."/>
            <person name="Mascher T."/>
            <person name="Medema M.H."/>
            <person name="Devos D.P."/>
            <person name="Kaster A.-K."/>
            <person name="Ovreas L."/>
            <person name="Rohde M."/>
            <person name="Galperin M.Y."/>
            <person name="Jogler C."/>
        </authorList>
    </citation>
    <scope>NUCLEOTIDE SEQUENCE [LARGE SCALE GENOMIC DNA]</scope>
    <source>
        <strain evidence="3 4">Poly41</strain>
    </source>
</reference>
<feature type="region of interest" description="Disordered" evidence="1">
    <location>
        <begin position="133"/>
        <end position="157"/>
    </location>
</feature>
<dbReference type="Proteomes" id="UP000319143">
    <property type="component" value="Unassembled WGS sequence"/>
</dbReference>
<dbReference type="OrthoDB" id="264874at2"/>